<keyword evidence="6" id="KW-0378">Hydrolase</keyword>
<dbReference type="InterPro" id="IPR035965">
    <property type="entry name" value="PAS-like_dom_sf"/>
</dbReference>
<proteinExistence type="predicted"/>
<dbReference type="InterPro" id="IPR003607">
    <property type="entry name" value="HD/PDEase_dom"/>
</dbReference>
<dbReference type="Proteomes" id="UP000250796">
    <property type="component" value="Chromosome MESINF"/>
</dbReference>
<keyword evidence="1" id="KW-0812">Transmembrane</keyword>
<feature type="domain" description="PAS" evidence="2">
    <location>
        <begin position="346"/>
        <end position="390"/>
    </location>
</feature>
<dbReference type="Pfam" id="PF13487">
    <property type="entry name" value="HD_5"/>
    <property type="match status" value="1"/>
</dbReference>
<dbReference type="InterPro" id="IPR029787">
    <property type="entry name" value="Nucleotide_cyclase"/>
</dbReference>
<reference evidence="6 7" key="1">
    <citation type="submission" date="2017-01" db="EMBL/GenBank/DDBJ databases">
        <authorList>
            <person name="Erauso G."/>
        </authorList>
    </citation>
    <scope>NUCLEOTIDE SEQUENCE [LARGE SCALE GENOMIC DNA]</scope>
    <source>
        <strain evidence="6">MESINF1</strain>
    </source>
</reference>
<feature type="domain" description="GGDEF" evidence="4">
    <location>
        <begin position="654"/>
        <end position="785"/>
    </location>
</feature>
<dbReference type="PROSITE" id="PS50112">
    <property type="entry name" value="PAS"/>
    <property type="match status" value="1"/>
</dbReference>
<keyword evidence="7" id="KW-1185">Reference proteome</keyword>
<dbReference type="SUPFAM" id="SSF109604">
    <property type="entry name" value="HD-domain/PDEase-like"/>
    <property type="match status" value="1"/>
</dbReference>
<dbReference type="SMART" id="SM00267">
    <property type="entry name" value="GGDEF"/>
    <property type="match status" value="1"/>
</dbReference>
<evidence type="ECO:0000256" key="1">
    <source>
        <dbReference type="SAM" id="Phobius"/>
    </source>
</evidence>
<evidence type="ECO:0000259" key="4">
    <source>
        <dbReference type="PROSITE" id="PS50887"/>
    </source>
</evidence>
<dbReference type="InterPro" id="IPR029016">
    <property type="entry name" value="GAF-like_dom_sf"/>
</dbReference>
<dbReference type="CDD" id="cd00077">
    <property type="entry name" value="HDc"/>
    <property type="match status" value="1"/>
</dbReference>
<protein>
    <submittedName>
        <fullName evidence="6">Diguanylate cyclase and metal dependent phosphohydrolase</fullName>
    </submittedName>
</protein>
<dbReference type="PROSITE" id="PS50887">
    <property type="entry name" value="GGDEF"/>
    <property type="match status" value="1"/>
</dbReference>
<dbReference type="SMART" id="SM00086">
    <property type="entry name" value="PAC"/>
    <property type="match status" value="2"/>
</dbReference>
<dbReference type="PROSITE" id="PS50113">
    <property type="entry name" value="PAC"/>
    <property type="match status" value="2"/>
</dbReference>
<name>A0A7Z7LEU6_9BACT</name>
<evidence type="ECO:0000313" key="6">
    <source>
        <dbReference type="EMBL" id="SSC12188.1"/>
    </source>
</evidence>
<gene>
    <name evidence="6" type="ORF">MESINF_0739</name>
</gene>
<feature type="transmembrane region" description="Helical" evidence="1">
    <location>
        <begin position="6"/>
        <end position="26"/>
    </location>
</feature>
<evidence type="ECO:0000259" key="5">
    <source>
        <dbReference type="PROSITE" id="PS51832"/>
    </source>
</evidence>
<feature type="domain" description="PAC" evidence="3">
    <location>
        <begin position="295"/>
        <end position="349"/>
    </location>
</feature>
<dbReference type="Gene3D" id="3.30.450.40">
    <property type="match status" value="1"/>
</dbReference>
<dbReference type="SUPFAM" id="SSF55781">
    <property type="entry name" value="GAF domain-like"/>
    <property type="match status" value="1"/>
</dbReference>
<feature type="transmembrane region" description="Helical" evidence="1">
    <location>
        <begin position="195"/>
        <end position="212"/>
    </location>
</feature>
<dbReference type="InterPro" id="IPR037522">
    <property type="entry name" value="HD_GYP_dom"/>
</dbReference>
<keyword evidence="1" id="KW-0472">Membrane</keyword>
<dbReference type="SUPFAM" id="SSF55073">
    <property type="entry name" value="Nucleotide cyclase"/>
    <property type="match status" value="1"/>
</dbReference>
<organism evidence="6 7">
    <name type="scientific">Mesotoga infera</name>
    <dbReference type="NCBI Taxonomy" id="1236046"/>
    <lineage>
        <taxon>Bacteria</taxon>
        <taxon>Thermotogati</taxon>
        <taxon>Thermotogota</taxon>
        <taxon>Thermotogae</taxon>
        <taxon>Kosmotogales</taxon>
        <taxon>Kosmotogaceae</taxon>
        <taxon>Mesotoga</taxon>
    </lineage>
</organism>
<dbReference type="Pfam" id="PF13426">
    <property type="entry name" value="PAS_9"/>
    <property type="match status" value="1"/>
</dbReference>
<dbReference type="SUPFAM" id="SSF55785">
    <property type="entry name" value="PYP-like sensor domain (PAS domain)"/>
    <property type="match status" value="2"/>
</dbReference>
<dbReference type="Gene3D" id="3.30.70.270">
    <property type="match status" value="1"/>
</dbReference>
<dbReference type="SMART" id="SM00091">
    <property type="entry name" value="PAS"/>
    <property type="match status" value="2"/>
</dbReference>
<dbReference type="InterPro" id="IPR013656">
    <property type="entry name" value="PAS_4"/>
</dbReference>
<dbReference type="NCBIfam" id="TIGR00229">
    <property type="entry name" value="sensory_box"/>
    <property type="match status" value="2"/>
</dbReference>
<dbReference type="PANTHER" id="PTHR43155:SF2">
    <property type="entry name" value="CYCLIC DI-GMP PHOSPHODIESTERASE PA4108"/>
    <property type="match status" value="1"/>
</dbReference>
<dbReference type="Pfam" id="PF08448">
    <property type="entry name" value="PAS_4"/>
    <property type="match status" value="1"/>
</dbReference>
<dbReference type="InterPro" id="IPR000700">
    <property type="entry name" value="PAS-assoc_C"/>
</dbReference>
<dbReference type="InterPro" id="IPR000160">
    <property type="entry name" value="GGDEF_dom"/>
</dbReference>
<sequence length="975" mass="110082">MRSRLTPFLVAALSALLMLIMILITLENKTSKTEKQLAGSTRLFVDETVKAVLIGYFHRDCILKSIEEGDIESVSHNLEYLMEDNAPLSGVRVVIDGTPFIELGDIITHNDTVAVKGDMPYTIFYDEGFLLAATAISDGRGAQNADDSYALIAIKLSSIIDLLTDERYVLSEKANTKIYGSLGIRLARDINMGNALSLVFAFVISYLFMIFIQTKTEKGFVVAKNREQAFLLNSIPSMIWCLKDSRTFGMVNSQFARFFGKRPEEIENHVIEDVLPSSEVESCIESNEEVIRSKAPVSFKQSSTNHAGEKRTIAITKIPVTSESGEVDSIICTAEDVTDKEVAESRLRLIQFALDNVNEEAFWISKEGDILYVNKATCKALGYSQDELVGMKVHDVDPTELAKNRDLNWEQVKKSRQDVIETFHRRKDGTIFPVEVNRNYLIYEEGQEYEFSFARDISERRSAQNRLEREKRRIERLHETALAMERCREKREVFELIIQAARSILDFDICFVAIAENDHFSIKISSNLSPEDPTTMPLNVGIVGKTYREKKSFVLEDIQESEQAFRTNNEYHGGLSVPVGNIGVFQAMSMEKNAFTDEDVKLAELLMLHASEAIKRIETEQEMAYMSLHDRLTGLYNRVYFEEEIQRLNYSRLYPISIISADIDGLKLINDTMGHSTGDDLLRSFAEILKANMRSSDVVSRFGGDEFAAILVSTDRPTAERVIERIRKAVARYNESRSGPFLSFSMGVATSNNGESSLLDCLKLADDLMYRDKLSRSNSVRSQMVNTLLLTLAEKDHISGGHASRLQEMAIKLGKRMGLNSDQLVDLSLFAQVHDLGKVGIPDRILFKPGKLTEEEWGIMKLHPEKGYRIAVSSPDLSTVADLILRHHERWDGKGYPLGLERTEIPIECRILSIVDAYDAMTNDRPYCKARSHSEALKEIERCAGTQFDPKIVEEFLKMLQESPRLQGSVSSENS</sequence>
<dbReference type="Pfam" id="PF00990">
    <property type="entry name" value="GGDEF"/>
    <property type="match status" value="1"/>
</dbReference>
<dbReference type="InterPro" id="IPR000014">
    <property type="entry name" value="PAS"/>
</dbReference>
<dbReference type="GO" id="GO:0016787">
    <property type="term" value="F:hydrolase activity"/>
    <property type="evidence" value="ECO:0007669"/>
    <property type="project" value="UniProtKB-KW"/>
</dbReference>
<accession>A0A7Z7LEU6</accession>
<dbReference type="InterPro" id="IPR003018">
    <property type="entry name" value="GAF"/>
</dbReference>
<feature type="domain" description="HD-GYP" evidence="5">
    <location>
        <begin position="777"/>
        <end position="972"/>
    </location>
</feature>
<dbReference type="InterPro" id="IPR043128">
    <property type="entry name" value="Rev_trsase/Diguanyl_cyclase"/>
</dbReference>
<dbReference type="EMBL" id="LS974202">
    <property type="protein sequence ID" value="SSC12188.1"/>
    <property type="molecule type" value="Genomic_DNA"/>
</dbReference>
<dbReference type="InterPro" id="IPR001610">
    <property type="entry name" value="PAC"/>
</dbReference>
<evidence type="ECO:0000313" key="7">
    <source>
        <dbReference type="Proteomes" id="UP000250796"/>
    </source>
</evidence>
<dbReference type="CDD" id="cd01949">
    <property type="entry name" value="GGDEF"/>
    <property type="match status" value="1"/>
</dbReference>
<dbReference type="Pfam" id="PF13185">
    <property type="entry name" value="GAF_2"/>
    <property type="match status" value="1"/>
</dbReference>
<keyword evidence="1" id="KW-1133">Transmembrane helix</keyword>
<dbReference type="SMART" id="SM00471">
    <property type="entry name" value="HDc"/>
    <property type="match status" value="1"/>
</dbReference>
<dbReference type="PROSITE" id="PS51832">
    <property type="entry name" value="HD_GYP"/>
    <property type="match status" value="1"/>
</dbReference>
<feature type="domain" description="PAC" evidence="3">
    <location>
        <begin position="418"/>
        <end position="469"/>
    </location>
</feature>
<dbReference type="Gene3D" id="3.30.450.20">
    <property type="entry name" value="PAS domain"/>
    <property type="match status" value="2"/>
</dbReference>
<dbReference type="PANTHER" id="PTHR43155">
    <property type="entry name" value="CYCLIC DI-GMP PHOSPHODIESTERASE PA4108-RELATED"/>
    <property type="match status" value="1"/>
</dbReference>
<dbReference type="AlphaFoldDB" id="A0A7Z7LEU6"/>
<evidence type="ECO:0000259" key="2">
    <source>
        <dbReference type="PROSITE" id="PS50112"/>
    </source>
</evidence>
<dbReference type="Gene3D" id="1.10.3210.10">
    <property type="entry name" value="Hypothetical protein af1432"/>
    <property type="match status" value="1"/>
</dbReference>
<dbReference type="NCBIfam" id="TIGR00254">
    <property type="entry name" value="GGDEF"/>
    <property type="match status" value="1"/>
</dbReference>
<dbReference type="RefSeq" id="WP_169698566.1">
    <property type="nucleotide sequence ID" value="NZ_LS974202.1"/>
</dbReference>
<dbReference type="KEGG" id="minf:MESINF_0739"/>
<dbReference type="CDD" id="cd00130">
    <property type="entry name" value="PAS"/>
    <property type="match status" value="2"/>
</dbReference>
<evidence type="ECO:0000259" key="3">
    <source>
        <dbReference type="PROSITE" id="PS50113"/>
    </source>
</evidence>